<dbReference type="EMBL" id="HACG01011651">
    <property type="protein sequence ID" value="CEK58516.1"/>
    <property type="molecule type" value="Transcribed_RNA"/>
</dbReference>
<protein>
    <recommendedName>
        <fullName evidence="1">VWDE-like Ig-like domain-containing protein</fullName>
    </recommendedName>
</protein>
<evidence type="ECO:0000259" key="1">
    <source>
        <dbReference type="Pfam" id="PF25776"/>
    </source>
</evidence>
<feature type="domain" description="VWDE-like Ig-like" evidence="1">
    <location>
        <begin position="12"/>
        <end position="87"/>
    </location>
</feature>
<dbReference type="InterPro" id="IPR057885">
    <property type="entry name" value="Ig_VWDE"/>
</dbReference>
<evidence type="ECO:0000313" key="2">
    <source>
        <dbReference type="EMBL" id="CEK58516.1"/>
    </source>
</evidence>
<proteinExistence type="predicted"/>
<gene>
    <name evidence="2" type="primary">ORF33372</name>
</gene>
<dbReference type="Pfam" id="PF25776">
    <property type="entry name" value="Ig_VWDE"/>
    <property type="match status" value="1"/>
</dbReference>
<name>A0A0B6YRX2_9EUPU</name>
<feature type="non-terminal residue" evidence="2">
    <location>
        <position position="95"/>
    </location>
</feature>
<dbReference type="AlphaFoldDB" id="A0A0B6YRX2"/>
<accession>A0A0B6YRX2</accession>
<sequence length="95" mass="10670">LKMQTENATLPINFFCSFTAMKQKSNELYIYTITWYRNDVRLQSKDLENETSSILVEAELGILIYGDKISCGVSACISSDCNNTRGPEILSTAFT</sequence>
<reference evidence="2" key="1">
    <citation type="submission" date="2014-12" db="EMBL/GenBank/DDBJ databases">
        <title>Insight into the proteome of Arion vulgaris.</title>
        <authorList>
            <person name="Aradska J."/>
            <person name="Bulat T."/>
            <person name="Smidak R."/>
            <person name="Sarate P."/>
            <person name="Gangsoo J."/>
            <person name="Sialana F."/>
            <person name="Bilban M."/>
            <person name="Lubec G."/>
        </authorList>
    </citation>
    <scope>NUCLEOTIDE SEQUENCE</scope>
    <source>
        <tissue evidence="2">Skin</tissue>
    </source>
</reference>
<organism evidence="2">
    <name type="scientific">Arion vulgaris</name>
    <dbReference type="NCBI Taxonomy" id="1028688"/>
    <lineage>
        <taxon>Eukaryota</taxon>
        <taxon>Metazoa</taxon>
        <taxon>Spiralia</taxon>
        <taxon>Lophotrochozoa</taxon>
        <taxon>Mollusca</taxon>
        <taxon>Gastropoda</taxon>
        <taxon>Heterobranchia</taxon>
        <taxon>Euthyneura</taxon>
        <taxon>Panpulmonata</taxon>
        <taxon>Eupulmonata</taxon>
        <taxon>Stylommatophora</taxon>
        <taxon>Helicina</taxon>
        <taxon>Arionoidea</taxon>
        <taxon>Arionidae</taxon>
        <taxon>Arion</taxon>
    </lineage>
</organism>
<feature type="non-terminal residue" evidence="2">
    <location>
        <position position="1"/>
    </location>
</feature>